<dbReference type="RefSeq" id="WP_121457608.1">
    <property type="nucleotide sequence ID" value="NZ_RBXP01000013.1"/>
</dbReference>
<dbReference type="AlphaFoldDB" id="A0A495WDD3"/>
<feature type="transmembrane region" description="Helical" evidence="6">
    <location>
        <begin position="48"/>
        <end position="66"/>
    </location>
</feature>
<evidence type="ECO:0000256" key="5">
    <source>
        <dbReference type="ARBA" id="ARBA00023136"/>
    </source>
</evidence>
<comment type="subcellular location">
    <subcellularLocation>
        <location evidence="1">Cell membrane</location>
        <topology evidence="1">Multi-pass membrane protein</topology>
    </subcellularLocation>
</comment>
<evidence type="ECO:0000313" key="9">
    <source>
        <dbReference type="Proteomes" id="UP000270626"/>
    </source>
</evidence>
<evidence type="ECO:0000259" key="7">
    <source>
        <dbReference type="Pfam" id="PF06271"/>
    </source>
</evidence>
<feature type="domain" description="RDD" evidence="7">
    <location>
        <begin position="7"/>
        <end position="130"/>
    </location>
</feature>
<name>A0A495WDD3_9RHOO</name>
<dbReference type="PANTHER" id="PTHR36115">
    <property type="entry name" value="PROLINE-RICH ANTIGEN HOMOLOG-RELATED"/>
    <property type="match status" value="1"/>
</dbReference>
<dbReference type="GO" id="GO:0005886">
    <property type="term" value="C:plasma membrane"/>
    <property type="evidence" value="ECO:0007669"/>
    <property type="project" value="UniProtKB-SubCell"/>
</dbReference>
<keyword evidence="9" id="KW-1185">Reference proteome</keyword>
<dbReference type="InterPro" id="IPR051791">
    <property type="entry name" value="Pra-immunoreactive"/>
</dbReference>
<dbReference type="OrthoDB" id="5298807at2"/>
<protein>
    <submittedName>
        <fullName evidence="8">Putative RDD family membrane protein YckC</fullName>
    </submittedName>
</protein>
<accession>A0A495WDD3</accession>
<comment type="caution">
    <text evidence="8">The sequence shown here is derived from an EMBL/GenBank/DDBJ whole genome shotgun (WGS) entry which is preliminary data.</text>
</comment>
<evidence type="ECO:0000313" key="8">
    <source>
        <dbReference type="EMBL" id="RKT59359.1"/>
    </source>
</evidence>
<reference evidence="8 9" key="1">
    <citation type="submission" date="2018-10" db="EMBL/GenBank/DDBJ databases">
        <title>Genomic Encyclopedia of Type Strains, Phase IV (KMG-IV): sequencing the most valuable type-strain genomes for metagenomic binning, comparative biology and taxonomic classification.</title>
        <authorList>
            <person name="Goeker M."/>
        </authorList>
    </citation>
    <scope>NUCLEOTIDE SEQUENCE [LARGE SCALE GENOMIC DNA]</scope>
    <source>
        <strain evidence="8 9">DSM 23841</strain>
    </source>
</reference>
<keyword evidence="2" id="KW-1003">Cell membrane</keyword>
<proteinExistence type="predicted"/>
<dbReference type="InterPro" id="IPR010432">
    <property type="entry name" value="RDD"/>
</dbReference>
<dbReference type="Pfam" id="PF06271">
    <property type="entry name" value="RDD"/>
    <property type="match status" value="1"/>
</dbReference>
<keyword evidence="4 6" id="KW-1133">Transmembrane helix</keyword>
<keyword evidence="5 6" id="KW-0472">Membrane</keyword>
<evidence type="ECO:0000256" key="3">
    <source>
        <dbReference type="ARBA" id="ARBA00022692"/>
    </source>
</evidence>
<evidence type="ECO:0000256" key="6">
    <source>
        <dbReference type="SAM" id="Phobius"/>
    </source>
</evidence>
<feature type="transmembrane region" description="Helical" evidence="6">
    <location>
        <begin position="95"/>
        <end position="116"/>
    </location>
</feature>
<dbReference type="EMBL" id="RBXP01000013">
    <property type="protein sequence ID" value="RKT59359.1"/>
    <property type="molecule type" value="Genomic_DNA"/>
</dbReference>
<dbReference type="Proteomes" id="UP000270626">
    <property type="component" value="Unassembled WGS sequence"/>
</dbReference>
<feature type="transmembrane region" description="Helical" evidence="6">
    <location>
        <begin position="12"/>
        <end position="36"/>
    </location>
</feature>
<sequence length="154" mass="17500">MIQDSSSLGRRLGAMLYESLVVFAILLAFFLFPQTILQGFGFHPAGRLQWLHVFLVLLAYFGWCWLHGGQTLPMKTWKLRVVDSAGGPLRPLQAVLRYMAAWPSLLLFGIGIWWALFDREGQFLHDRIAGTRIIRVLDSAPLDPPDQHAGRQKK</sequence>
<gene>
    <name evidence="8" type="ORF">DFR40_1244</name>
</gene>
<evidence type="ECO:0000256" key="1">
    <source>
        <dbReference type="ARBA" id="ARBA00004651"/>
    </source>
</evidence>
<dbReference type="PANTHER" id="PTHR36115:SF10">
    <property type="entry name" value="RDD DOMAIN-CONTAINING PROTEIN"/>
    <property type="match status" value="1"/>
</dbReference>
<organism evidence="8 9">
    <name type="scientific">Azonexus fungiphilus</name>
    <dbReference type="NCBI Taxonomy" id="146940"/>
    <lineage>
        <taxon>Bacteria</taxon>
        <taxon>Pseudomonadati</taxon>
        <taxon>Pseudomonadota</taxon>
        <taxon>Betaproteobacteria</taxon>
        <taxon>Rhodocyclales</taxon>
        <taxon>Azonexaceae</taxon>
        <taxon>Azonexus</taxon>
    </lineage>
</organism>
<evidence type="ECO:0000256" key="4">
    <source>
        <dbReference type="ARBA" id="ARBA00022989"/>
    </source>
</evidence>
<evidence type="ECO:0000256" key="2">
    <source>
        <dbReference type="ARBA" id="ARBA00022475"/>
    </source>
</evidence>
<keyword evidence="3 6" id="KW-0812">Transmembrane</keyword>